<evidence type="ECO:0000313" key="1">
    <source>
        <dbReference type="EMBL" id="KAF2850641.1"/>
    </source>
</evidence>
<organism evidence="1 2">
    <name type="scientific">Plenodomus tracheiphilus IPT5</name>
    <dbReference type="NCBI Taxonomy" id="1408161"/>
    <lineage>
        <taxon>Eukaryota</taxon>
        <taxon>Fungi</taxon>
        <taxon>Dikarya</taxon>
        <taxon>Ascomycota</taxon>
        <taxon>Pezizomycotina</taxon>
        <taxon>Dothideomycetes</taxon>
        <taxon>Pleosporomycetidae</taxon>
        <taxon>Pleosporales</taxon>
        <taxon>Pleosporineae</taxon>
        <taxon>Leptosphaeriaceae</taxon>
        <taxon>Plenodomus</taxon>
    </lineage>
</organism>
<name>A0A6A7B546_9PLEO</name>
<dbReference type="OrthoDB" id="3562657at2759"/>
<dbReference type="AlphaFoldDB" id="A0A6A7B546"/>
<accession>A0A6A7B546</accession>
<sequence>MGTTIDLASLARCLLPWKSRQLDTEGDLHAVPQQTLQSQAMGPVKEMDSAICDLLGAGHGKSMYDIASGDRHYQFGCELLDEGGMGYATRVATSDSATNGLLDRSSQGKY</sequence>
<proteinExistence type="predicted"/>
<keyword evidence="2" id="KW-1185">Reference proteome</keyword>
<dbReference type="EMBL" id="MU006305">
    <property type="protein sequence ID" value="KAF2850641.1"/>
    <property type="molecule type" value="Genomic_DNA"/>
</dbReference>
<dbReference type="Proteomes" id="UP000799423">
    <property type="component" value="Unassembled WGS sequence"/>
</dbReference>
<gene>
    <name evidence="1" type="ORF">T440DRAFT_80632</name>
</gene>
<protein>
    <submittedName>
        <fullName evidence="1">Uncharacterized protein</fullName>
    </submittedName>
</protein>
<evidence type="ECO:0000313" key="2">
    <source>
        <dbReference type="Proteomes" id="UP000799423"/>
    </source>
</evidence>
<reference evidence="1" key="1">
    <citation type="submission" date="2020-01" db="EMBL/GenBank/DDBJ databases">
        <authorList>
            <consortium name="DOE Joint Genome Institute"/>
            <person name="Haridas S."/>
            <person name="Albert R."/>
            <person name="Binder M."/>
            <person name="Bloem J."/>
            <person name="Labutti K."/>
            <person name="Salamov A."/>
            <person name="Andreopoulos B."/>
            <person name="Baker S.E."/>
            <person name="Barry K."/>
            <person name="Bills G."/>
            <person name="Bluhm B.H."/>
            <person name="Cannon C."/>
            <person name="Castanera R."/>
            <person name="Culley D.E."/>
            <person name="Daum C."/>
            <person name="Ezra D."/>
            <person name="Gonzalez J.B."/>
            <person name="Henrissat B."/>
            <person name="Kuo A."/>
            <person name="Liang C."/>
            <person name="Lipzen A."/>
            <person name="Lutzoni F."/>
            <person name="Magnuson J."/>
            <person name="Mondo S."/>
            <person name="Nolan M."/>
            <person name="Ohm R."/>
            <person name="Pangilinan J."/>
            <person name="Park H.-J."/>
            <person name="Ramirez L."/>
            <person name="Alfaro M."/>
            <person name="Sun H."/>
            <person name="Tritt A."/>
            <person name="Yoshinaga Y."/>
            <person name="Zwiers L.-H."/>
            <person name="Turgeon B.G."/>
            <person name="Goodwin S.B."/>
            <person name="Spatafora J.W."/>
            <person name="Crous P.W."/>
            <person name="Grigoriev I.V."/>
        </authorList>
    </citation>
    <scope>NUCLEOTIDE SEQUENCE</scope>
    <source>
        <strain evidence="1">IPT5</strain>
    </source>
</reference>